<dbReference type="Proteomes" id="UP001518989">
    <property type="component" value="Unassembled WGS sequence"/>
</dbReference>
<keyword evidence="4" id="KW-1185">Reference proteome</keyword>
<dbReference type="Pfam" id="PF00275">
    <property type="entry name" value="EPSP_synthase"/>
    <property type="match status" value="1"/>
</dbReference>
<evidence type="ECO:0000259" key="2">
    <source>
        <dbReference type="Pfam" id="PF00275"/>
    </source>
</evidence>
<gene>
    <name evidence="3" type="ORF">IAI61_16290</name>
</gene>
<dbReference type="InterPro" id="IPR013792">
    <property type="entry name" value="RNA3'P_cycl/enolpyr_Trfase_a/b"/>
</dbReference>
<dbReference type="InterPro" id="IPR001986">
    <property type="entry name" value="Enolpyruvate_Tfrase_dom"/>
</dbReference>
<name>A0ABS3KT08_9PROT</name>
<feature type="domain" description="Enolpyruvate transferase" evidence="2">
    <location>
        <begin position="7"/>
        <end position="372"/>
    </location>
</feature>
<evidence type="ECO:0000313" key="3">
    <source>
        <dbReference type="EMBL" id="MBO1080605.1"/>
    </source>
</evidence>
<accession>A0ABS3KT08</accession>
<comment type="caution">
    <text evidence="3">The sequence shown here is derived from an EMBL/GenBank/DDBJ whole genome shotgun (WGS) entry which is preliminary data.</text>
</comment>
<protein>
    <submittedName>
        <fullName evidence="3">3-phosphoshikimate 1-carboxyvinyltransferase</fullName>
    </submittedName>
</protein>
<keyword evidence="1" id="KW-0808">Transferase</keyword>
<organism evidence="3 4">
    <name type="scientific">Roseomonas haemaphysalidis</name>
    <dbReference type="NCBI Taxonomy" id="2768162"/>
    <lineage>
        <taxon>Bacteria</taxon>
        <taxon>Pseudomonadati</taxon>
        <taxon>Pseudomonadota</taxon>
        <taxon>Alphaproteobacteria</taxon>
        <taxon>Acetobacterales</taxon>
        <taxon>Roseomonadaceae</taxon>
        <taxon>Roseomonas</taxon>
    </lineage>
</organism>
<evidence type="ECO:0000313" key="4">
    <source>
        <dbReference type="Proteomes" id="UP001518989"/>
    </source>
</evidence>
<sequence>MPPAHGLRGHAALPAAPEAACLAMALAALSAGRSTLSNLPDGPETQHLAAGLRALGAEVVSLAPGVWRIAGRGIGGLVEPAAVLRAGGSAMVAGLLGGLAAGHPVFAVLEALPGLCFGTLAQSLSAVGARVAGRAGHRPPLAIQGAADPLPAEGPVSRDLAPPLLLAGLAARGHTHLRLPGPAPHPAEALLRCFGAVLDAGTVAAGRHLTLRGQPELHAVTHALPPDPLAAAAALLAASLVPGSELRAPGADPGLLAALRALGADIGDGTARHAPLRGAVLHAGALPEGALPLLATACAFARGPSRLCGAAADPAAAATLALLATQGATARQDGDDLILSGTAPPPGGGHTTLKEHGIMMSAWVIGLAAPGGAGIDGLLPPVLLGLGA</sequence>
<dbReference type="InterPro" id="IPR036968">
    <property type="entry name" value="Enolpyruvate_Tfrase_sf"/>
</dbReference>
<proteinExistence type="predicted"/>
<dbReference type="Gene3D" id="3.65.10.10">
    <property type="entry name" value="Enolpyruvate transferase domain"/>
    <property type="match status" value="2"/>
</dbReference>
<dbReference type="SUPFAM" id="SSF55205">
    <property type="entry name" value="EPT/RTPC-like"/>
    <property type="match status" value="1"/>
</dbReference>
<evidence type="ECO:0000256" key="1">
    <source>
        <dbReference type="ARBA" id="ARBA00022679"/>
    </source>
</evidence>
<dbReference type="EMBL" id="JACTNG010000009">
    <property type="protein sequence ID" value="MBO1080605.1"/>
    <property type="molecule type" value="Genomic_DNA"/>
</dbReference>
<reference evidence="3 4" key="1">
    <citation type="submission" date="2020-09" db="EMBL/GenBank/DDBJ databases">
        <title>Roseomonas.</title>
        <authorList>
            <person name="Zhu W."/>
        </authorList>
    </citation>
    <scope>NUCLEOTIDE SEQUENCE [LARGE SCALE GENOMIC DNA]</scope>
    <source>
        <strain evidence="3 4">573</strain>
    </source>
</reference>
<dbReference type="RefSeq" id="WP_207418683.1">
    <property type="nucleotide sequence ID" value="NZ_CP061177.1"/>
</dbReference>